<dbReference type="SUPFAM" id="SSF46785">
    <property type="entry name" value="Winged helix' DNA-binding domain"/>
    <property type="match status" value="1"/>
</dbReference>
<dbReference type="SMART" id="SM00895">
    <property type="entry name" value="FCD"/>
    <property type="match status" value="1"/>
</dbReference>
<dbReference type="OrthoDB" id="8680857at2"/>
<dbReference type="EMBL" id="CP000271">
    <property type="protein sequence ID" value="ABE34015.1"/>
    <property type="molecule type" value="Genomic_DNA"/>
</dbReference>
<accession>Q13PH4</accession>
<dbReference type="Pfam" id="PF00392">
    <property type="entry name" value="GntR"/>
    <property type="match status" value="1"/>
</dbReference>
<dbReference type="Gene3D" id="1.10.10.10">
    <property type="entry name" value="Winged helix-like DNA-binding domain superfamily/Winged helix DNA-binding domain"/>
    <property type="match status" value="1"/>
</dbReference>
<evidence type="ECO:0000256" key="1">
    <source>
        <dbReference type="ARBA" id="ARBA00023015"/>
    </source>
</evidence>
<dbReference type="SMART" id="SM00345">
    <property type="entry name" value="HTH_GNTR"/>
    <property type="match status" value="1"/>
</dbReference>
<dbReference type="RefSeq" id="WP_011491367.1">
    <property type="nucleotide sequence ID" value="NC_007952.1"/>
</dbReference>
<reference evidence="5 6" key="1">
    <citation type="journal article" date="2006" name="Proc. Natl. Acad. Sci. U.S.A.">
        <title>Burkholderia xenovorans LB400 harbors a multi-replicon, 9.73-Mbp genome shaped for versatility.</title>
        <authorList>
            <person name="Chain P.S."/>
            <person name="Denef V.J."/>
            <person name="Konstantinidis K.T."/>
            <person name="Vergez L.M."/>
            <person name="Agullo L."/>
            <person name="Reyes V.L."/>
            <person name="Hauser L."/>
            <person name="Cordova M."/>
            <person name="Gomez L."/>
            <person name="Gonzalez M."/>
            <person name="Land M."/>
            <person name="Lao V."/>
            <person name="Larimer F."/>
            <person name="LiPuma J.J."/>
            <person name="Mahenthiralingam E."/>
            <person name="Malfatti S.A."/>
            <person name="Marx C.J."/>
            <person name="Parnell J.J."/>
            <person name="Ramette A."/>
            <person name="Richardson P."/>
            <person name="Seeger M."/>
            <person name="Smith D."/>
            <person name="Spilker T."/>
            <person name="Sul W.J."/>
            <person name="Tsoi T.V."/>
            <person name="Ulrich L.E."/>
            <person name="Zhulin I.B."/>
            <person name="Tiedje J.M."/>
        </authorList>
    </citation>
    <scope>NUCLEOTIDE SEQUENCE [LARGE SCALE GENOMIC DNA]</scope>
    <source>
        <strain evidence="5 6">LB400</strain>
    </source>
</reference>
<evidence type="ECO:0000313" key="6">
    <source>
        <dbReference type="Proteomes" id="UP000001817"/>
    </source>
</evidence>
<feature type="domain" description="HTH gntR-type" evidence="4">
    <location>
        <begin position="19"/>
        <end position="86"/>
    </location>
</feature>
<dbReference type="Gene3D" id="1.20.120.530">
    <property type="entry name" value="GntR ligand-binding domain-like"/>
    <property type="match status" value="1"/>
</dbReference>
<organism evidence="5 6">
    <name type="scientific">Paraburkholderia xenovorans (strain LB400)</name>
    <dbReference type="NCBI Taxonomy" id="266265"/>
    <lineage>
        <taxon>Bacteria</taxon>
        <taxon>Pseudomonadati</taxon>
        <taxon>Pseudomonadota</taxon>
        <taxon>Betaproteobacteria</taxon>
        <taxon>Burkholderiales</taxon>
        <taxon>Burkholderiaceae</taxon>
        <taxon>Paraburkholderia</taxon>
    </lineage>
</organism>
<dbReference type="InterPro" id="IPR036390">
    <property type="entry name" value="WH_DNA-bd_sf"/>
</dbReference>
<evidence type="ECO:0000313" key="5">
    <source>
        <dbReference type="EMBL" id="ABE34015.1"/>
    </source>
</evidence>
<dbReference type="PANTHER" id="PTHR43537:SF24">
    <property type="entry name" value="GLUCONATE OPERON TRANSCRIPTIONAL REPRESSOR"/>
    <property type="match status" value="1"/>
</dbReference>
<protein>
    <submittedName>
        <fullName evidence="5">Transcriptional regulator, GntR family</fullName>
    </submittedName>
</protein>
<sequence length="239" mass="26246">MTEDAIAAQELGLSVTKNETIRMKTLNVLREAIIAGRLAPGQKLIERDLCEQTGVSRSSIREALRNLESERLVESLDTKGVVVATLTPEIALEIYEVRAALDSEAALHFAERATEAEIGALEETVNKLKSMPVEHDEAFLDASNRFYAIIYEGARNETAKHVMQLLGARITLLRATTTRRSPVERRHGTVDLMSKIFRALKKRDGEAAALVVRALINRSAQSATALLREEQSGSGAPRG</sequence>
<dbReference type="KEGG" id="bxb:DR64_7267"/>
<dbReference type="KEGG" id="bxe:Bxe_B1967"/>
<dbReference type="SUPFAM" id="SSF48008">
    <property type="entry name" value="GntR ligand-binding domain-like"/>
    <property type="match status" value="1"/>
</dbReference>
<gene>
    <name evidence="5" type="ORF">Bxe_B1967</name>
</gene>
<dbReference type="PATRIC" id="fig|266265.5.peg.5772"/>
<proteinExistence type="predicted"/>
<keyword evidence="2" id="KW-0238">DNA-binding</keyword>
<dbReference type="InterPro" id="IPR011711">
    <property type="entry name" value="GntR_C"/>
</dbReference>
<dbReference type="eggNOG" id="COG1802">
    <property type="taxonomic scope" value="Bacteria"/>
</dbReference>
<dbReference type="Pfam" id="PF07729">
    <property type="entry name" value="FCD"/>
    <property type="match status" value="1"/>
</dbReference>
<keyword evidence="6" id="KW-1185">Reference proteome</keyword>
<evidence type="ECO:0000256" key="3">
    <source>
        <dbReference type="ARBA" id="ARBA00023163"/>
    </source>
</evidence>
<dbReference type="STRING" id="266265.Bxe_B1967"/>
<dbReference type="AlphaFoldDB" id="Q13PH4"/>
<dbReference type="InterPro" id="IPR008920">
    <property type="entry name" value="TF_FadR/GntR_C"/>
</dbReference>
<dbReference type="CDD" id="cd07377">
    <property type="entry name" value="WHTH_GntR"/>
    <property type="match status" value="1"/>
</dbReference>
<keyword evidence="1" id="KW-0805">Transcription regulation</keyword>
<dbReference type="Proteomes" id="UP000001817">
    <property type="component" value="Chromosome 2"/>
</dbReference>
<dbReference type="InterPro" id="IPR036388">
    <property type="entry name" value="WH-like_DNA-bd_sf"/>
</dbReference>
<name>Q13PH4_PARXL</name>
<dbReference type="PROSITE" id="PS50949">
    <property type="entry name" value="HTH_GNTR"/>
    <property type="match status" value="1"/>
</dbReference>
<keyword evidence="3" id="KW-0804">Transcription</keyword>
<dbReference type="PRINTS" id="PR00035">
    <property type="entry name" value="HTHGNTR"/>
</dbReference>
<dbReference type="PANTHER" id="PTHR43537">
    <property type="entry name" value="TRANSCRIPTIONAL REGULATOR, GNTR FAMILY"/>
    <property type="match status" value="1"/>
</dbReference>
<evidence type="ECO:0000259" key="4">
    <source>
        <dbReference type="PROSITE" id="PS50949"/>
    </source>
</evidence>
<dbReference type="InterPro" id="IPR000524">
    <property type="entry name" value="Tscrpt_reg_HTH_GntR"/>
</dbReference>
<dbReference type="GO" id="GO:0003677">
    <property type="term" value="F:DNA binding"/>
    <property type="evidence" value="ECO:0007669"/>
    <property type="project" value="UniProtKB-KW"/>
</dbReference>
<dbReference type="GO" id="GO:0003700">
    <property type="term" value="F:DNA-binding transcription factor activity"/>
    <property type="evidence" value="ECO:0007669"/>
    <property type="project" value="InterPro"/>
</dbReference>
<evidence type="ECO:0000256" key="2">
    <source>
        <dbReference type="ARBA" id="ARBA00023125"/>
    </source>
</evidence>